<dbReference type="GO" id="GO:0160150">
    <property type="term" value="F:tRNA pseudouridine(13) synthase activity"/>
    <property type="evidence" value="ECO:0007669"/>
    <property type="project" value="UniProtKB-EC"/>
</dbReference>
<evidence type="ECO:0000256" key="3">
    <source>
        <dbReference type="ARBA" id="ARBA00023235"/>
    </source>
</evidence>
<evidence type="ECO:0000256" key="4">
    <source>
        <dbReference type="HAMAP-Rule" id="MF_01082"/>
    </source>
</evidence>
<evidence type="ECO:0000256" key="2">
    <source>
        <dbReference type="ARBA" id="ARBA00022694"/>
    </source>
</evidence>
<dbReference type="EMBL" id="KE356560">
    <property type="protein sequence ID" value="ERG90480.1"/>
    <property type="molecule type" value="Genomic_DNA"/>
</dbReference>
<dbReference type="PROSITE" id="PS01268">
    <property type="entry name" value="UPF0024"/>
    <property type="match status" value="1"/>
</dbReference>
<evidence type="ECO:0000313" key="6">
    <source>
        <dbReference type="EMBL" id="ERG90480.1"/>
    </source>
</evidence>
<name>U1N1X8_9EURY</name>
<dbReference type="Gene3D" id="3.30.70.3160">
    <property type="match status" value="1"/>
</dbReference>
<evidence type="ECO:0000313" key="7">
    <source>
        <dbReference type="Proteomes" id="UP000030649"/>
    </source>
</evidence>
<protein>
    <recommendedName>
        <fullName evidence="4">Probable tRNA pseudouridine synthase D</fullName>
        <ecNumber evidence="4">5.4.99.27</ecNumber>
    </recommendedName>
    <alternativeName>
        <fullName evidence="4">tRNA pseudouridine(13) synthase</fullName>
    </alternativeName>
    <alternativeName>
        <fullName evidence="4">tRNA pseudouridylate synthase D</fullName>
    </alternativeName>
    <alternativeName>
        <fullName evidence="4">tRNA-uridine isomerase D</fullName>
    </alternativeName>
</protein>
<reference evidence="6 7" key="1">
    <citation type="journal article" date="2013" name="PLoS ONE">
        <title>Assembly-driven community genomics of a hypersaline microbial ecosystem.</title>
        <authorList>
            <person name="Podell S."/>
            <person name="Ugalde J.A."/>
            <person name="Narasingarao P."/>
            <person name="Banfield J.F."/>
            <person name="Heidelberg K.B."/>
            <person name="Allen E.E."/>
        </authorList>
    </citation>
    <scope>NUCLEOTIDE SEQUENCE [LARGE SCALE GENOMIC DNA]</scope>
    <source>
        <strain evidence="7">J07HQW1</strain>
    </source>
</reference>
<feature type="active site" description="Nucleophile" evidence="4">
    <location>
        <position position="93"/>
    </location>
</feature>
<dbReference type="HOGENOM" id="CLU_005281_4_1_2"/>
<dbReference type="PANTHER" id="PTHR13326:SF21">
    <property type="entry name" value="PSEUDOURIDYLATE SYNTHASE PUS7L"/>
    <property type="match status" value="1"/>
</dbReference>
<comment type="function">
    <text evidence="4">Could be responsible for synthesis of pseudouridine from uracil-13 in transfer RNAs.</text>
</comment>
<dbReference type="Gene3D" id="3.30.2350.20">
    <property type="entry name" value="TruD, catalytic domain"/>
    <property type="match status" value="1"/>
</dbReference>
<evidence type="ECO:0000259" key="5">
    <source>
        <dbReference type="PROSITE" id="PS50984"/>
    </source>
</evidence>
<gene>
    <name evidence="4" type="primary">truD</name>
    <name evidence="6" type="ORF">J07HQW1_00502</name>
</gene>
<dbReference type="EC" id="5.4.99.27" evidence="4"/>
<dbReference type="HAMAP" id="MF_01082">
    <property type="entry name" value="TruD"/>
    <property type="match status" value="1"/>
</dbReference>
<dbReference type="NCBIfam" id="NF002158">
    <property type="entry name" value="PRK00984.2-3"/>
    <property type="match status" value="1"/>
</dbReference>
<dbReference type="InterPro" id="IPR020119">
    <property type="entry name" value="PsdUridine_synth_TruD_CS"/>
</dbReference>
<dbReference type="STRING" id="1238424.J07HQW1_00502"/>
<dbReference type="InterPro" id="IPR001656">
    <property type="entry name" value="PsdUridine_synth_TruD"/>
</dbReference>
<dbReference type="InterPro" id="IPR011760">
    <property type="entry name" value="PsdUridine_synth_TruD_insert"/>
</dbReference>
<dbReference type="PIRSF" id="PIRSF037016">
    <property type="entry name" value="Pseudouridin_synth_euk_prd"/>
    <property type="match status" value="1"/>
</dbReference>
<dbReference type="SUPFAM" id="SSF55120">
    <property type="entry name" value="Pseudouridine synthase"/>
    <property type="match status" value="1"/>
</dbReference>
<dbReference type="InterPro" id="IPR020103">
    <property type="entry name" value="PsdUridine_synth_cat_dom_sf"/>
</dbReference>
<dbReference type="GO" id="GO:0031119">
    <property type="term" value="P:tRNA pseudouridine synthesis"/>
    <property type="evidence" value="ECO:0007669"/>
    <property type="project" value="UniProtKB-UniRule"/>
</dbReference>
<organism evidence="6 7">
    <name type="scientific">Haloquadratum walsbyi J07HQW1</name>
    <dbReference type="NCBI Taxonomy" id="1238424"/>
    <lineage>
        <taxon>Archaea</taxon>
        <taxon>Methanobacteriati</taxon>
        <taxon>Methanobacteriota</taxon>
        <taxon>Stenosarchaea group</taxon>
        <taxon>Halobacteria</taxon>
        <taxon>Halobacteriales</taxon>
        <taxon>Haloferacaceae</taxon>
        <taxon>Haloquadratum</taxon>
    </lineage>
</organism>
<dbReference type="InterPro" id="IPR042214">
    <property type="entry name" value="TruD_catalytic"/>
</dbReference>
<dbReference type="GO" id="GO:0003723">
    <property type="term" value="F:RNA binding"/>
    <property type="evidence" value="ECO:0007669"/>
    <property type="project" value="InterPro"/>
</dbReference>
<proteinExistence type="inferred from homology"/>
<evidence type="ECO:0000256" key="1">
    <source>
        <dbReference type="ARBA" id="ARBA00007953"/>
    </source>
</evidence>
<comment type="catalytic activity">
    <reaction evidence="4">
        <text>uridine(13) in tRNA = pseudouridine(13) in tRNA</text>
        <dbReference type="Rhea" id="RHEA:42540"/>
        <dbReference type="Rhea" id="RHEA-COMP:10105"/>
        <dbReference type="Rhea" id="RHEA-COMP:10106"/>
        <dbReference type="ChEBI" id="CHEBI:65314"/>
        <dbReference type="ChEBI" id="CHEBI:65315"/>
        <dbReference type="EC" id="5.4.99.27"/>
    </reaction>
</comment>
<sequence length="488" mass="54935">MRTAPSREQTVGIEYYYSDTDGTDGQLRVRPADFQVQEIETIEPEPIDSPAGDYPHVVLRATLSNWDTNDFAQQLSDTLEISRERVSWAGTKDKHAITTQLFSVARINPPAESLQTIPNADIEVLGRIGRPLRFGDLGGNKFKIRVRDATDTVVLDAITAELHTQSVSDNYNRGDSNQTQTQTQDQDTLFEDTDEVSIIIPNYFGHQRFGSRRPITHRVGRAIIRDAWREAVLQYIANSFSSEPAATQRAREFVTEQAGSPNPDWEEAIERMPSALRFERSMLHRLHAASASIKSDVATWRHALMAVPENLQQLFVNAAQSDLFNRIISERLRQDIPIHRPVVGDIVCFQDQNSPSELPRPDPTRTQLTTERRVDIMQRHCERGRAFVTAPLVGTQSNLANSKPGEIEEKVLAQYNISPEDFDLPGAFNSTGTRRAMALQTDISTKLEINDENNSNTEHNYILEFALPPGAYATAVLREYLKVDPAKL</sequence>
<dbReference type="Proteomes" id="UP000030649">
    <property type="component" value="Unassembled WGS sequence"/>
</dbReference>
<dbReference type="AlphaFoldDB" id="U1N1X8"/>
<comment type="similarity">
    <text evidence="1 4">Belongs to the pseudouridine synthase TruD family.</text>
</comment>
<keyword evidence="3 4" id="KW-0413">Isomerase</keyword>
<dbReference type="PROSITE" id="PS50984">
    <property type="entry name" value="TRUD"/>
    <property type="match status" value="1"/>
</dbReference>
<accession>U1N1X8</accession>
<keyword evidence="2 4" id="KW-0819">tRNA processing</keyword>
<feature type="domain" description="TRUD" evidence="5">
    <location>
        <begin position="199"/>
        <end position="439"/>
    </location>
</feature>
<dbReference type="Gene3D" id="1.10.1510.30">
    <property type="match status" value="1"/>
</dbReference>
<dbReference type="Pfam" id="PF01142">
    <property type="entry name" value="TruD"/>
    <property type="match status" value="1"/>
</dbReference>
<dbReference type="PANTHER" id="PTHR13326">
    <property type="entry name" value="TRNA PSEUDOURIDINE SYNTHASE D"/>
    <property type="match status" value="1"/>
</dbReference>